<evidence type="ECO:0000259" key="2">
    <source>
        <dbReference type="PROSITE" id="PS50829"/>
    </source>
</evidence>
<dbReference type="EMBL" id="ML977175">
    <property type="protein sequence ID" value="KAF1983413.1"/>
    <property type="molecule type" value="Genomic_DNA"/>
</dbReference>
<feature type="compositionally biased region" description="Acidic residues" evidence="1">
    <location>
        <begin position="88"/>
        <end position="107"/>
    </location>
</feature>
<dbReference type="SMART" id="SM00444">
    <property type="entry name" value="GYF"/>
    <property type="match status" value="1"/>
</dbReference>
<feature type="compositionally biased region" description="Basic residues" evidence="1">
    <location>
        <begin position="291"/>
        <end position="304"/>
    </location>
</feature>
<dbReference type="PROSITE" id="PS50829">
    <property type="entry name" value="GYF"/>
    <property type="match status" value="1"/>
</dbReference>
<reference evidence="3" key="1">
    <citation type="journal article" date="2020" name="Stud. Mycol.">
        <title>101 Dothideomycetes genomes: a test case for predicting lifestyles and emergence of pathogens.</title>
        <authorList>
            <person name="Haridas S."/>
            <person name="Albert R."/>
            <person name="Binder M."/>
            <person name="Bloem J."/>
            <person name="Labutti K."/>
            <person name="Salamov A."/>
            <person name="Andreopoulos B."/>
            <person name="Baker S."/>
            <person name="Barry K."/>
            <person name="Bills G."/>
            <person name="Bluhm B."/>
            <person name="Cannon C."/>
            <person name="Castanera R."/>
            <person name="Culley D."/>
            <person name="Daum C."/>
            <person name="Ezra D."/>
            <person name="Gonzalez J."/>
            <person name="Henrissat B."/>
            <person name="Kuo A."/>
            <person name="Liang C."/>
            <person name="Lipzen A."/>
            <person name="Lutzoni F."/>
            <person name="Magnuson J."/>
            <person name="Mondo S."/>
            <person name="Nolan M."/>
            <person name="Ohm R."/>
            <person name="Pangilinan J."/>
            <person name="Park H.-J."/>
            <person name="Ramirez L."/>
            <person name="Alfaro M."/>
            <person name="Sun H."/>
            <person name="Tritt A."/>
            <person name="Yoshinaga Y."/>
            <person name="Zwiers L.-H."/>
            <person name="Turgeon B."/>
            <person name="Goodwin S."/>
            <person name="Spatafora J."/>
            <person name="Crous P."/>
            <person name="Grigoriev I."/>
        </authorList>
    </citation>
    <scope>NUCLEOTIDE SEQUENCE</scope>
    <source>
        <strain evidence="3">CBS 113979</strain>
    </source>
</reference>
<dbReference type="InterPro" id="IPR039905">
    <property type="entry name" value="CD2BP2/Lin1"/>
</dbReference>
<sequence>MPGTAASSKQPPSKKEQFDQRNPSTLAADDREEDDVLDLDEIGNRGGRAKRGAVELGGYESDSSTENFDQRAHNKAKAAKKANKSSKDEEEMDMFADLDHDDADLDEEVTREGKQPKSKKMRFMREDEIIGQEETSKSGGHVSSDFTLNPNVDPEENDQVSSSDSGDDEERDRIDSDIDEELGAGAKKKHAPKLDAFNLHEEKEEGAFDENGNFVRKAIDPDAVHDSWLEGLNKNDMKKARAAQEKRNQERRKKELADDEVLASDILSALIPRLNRGETVLEALQRLGKGQQKKPKWQQKNKNKKNGDAMDVDTEDGADLAETRRKEAVEVITDAADRLMTRGEDEIYDMEREILTRRYKAETGEDWVDPPRTGDDQETDSENKQWEYRWSDSRDGGELHGPYDGPTMKAWNDAGYFGEGVEFRRMGESEWSRLANFV</sequence>
<dbReference type="Proteomes" id="UP000800041">
    <property type="component" value="Unassembled WGS sequence"/>
</dbReference>
<protein>
    <recommendedName>
        <fullName evidence="2">GYF domain-containing protein</fullName>
    </recommendedName>
</protein>
<keyword evidence="4" id="KW-1185">Reference proteome</keyword>
<dbReference type="InterPro" id="IPR003169">
    <property type="entry name" value="GYF"/>
</dbReference>
<evidence type="ECO:0000313" key="3">
    <source>
        <dbReference type="EMBL" id="KAF1983413.1"/>
    </source>
</evidence>
<feature type="region of interest" description="Disordered" evidence="1">
    <location>
        <begin position="235"/>
        <end position="258"/>
    </location>
</feature>
<name>A0A6G1GR33_9PEZI</name>
<feature type="compositionally biased region" description="Acidic residues" evidence="1">
    <location>
        <begin position="30"/>
        <end position="41"/>
    </location>
</feature>
<dbReference type="InterPro" id="IPR035445">
    <property type="entry name" value="GYF-like_dom_sf"/>
</dbReference>
<dbReference type="GO" id="GO:0005682">
    <property type="term" value="C:U5 snRNP"/>
    <property type="evidence" value="ECO:0007669"/>
    <property type="project" value="InterPro"/>
</dbReference>
<organism evidence="3 4">
    <name type="scientific">Aulographum hederae CBS 113979</name>
    <dbReference type="NCBI Taxonomy" id="1176131"/>
    <lineage>
        <taxon>Eukaryota</taxon>
        <taxon>Fungi</taxon>
        <taxon>Dikarya</taxon>
        <taxon>Ascomycota</taxon>
        <taxon>Pezizomycotina</taxon>
        <taxon>Dothideomycetes</taxon>
        <taxon>Pleosporomycetidae</taxon>
        <taxon>Aulographales</taxon>
        <taxon>Aulographaceae</taxon>
    </lineage>
</organism>
<feature type="compositionally biased region" description="Basic and acidic residues" evidence="1">
    <location>
        <begin position="235"/>
        <end position="256"/>
    </location>
</feature>
<accession>A0A6G1GR33</accession>
<feature type="domain" description="GYF" evidence="2">
    <location>
        <begin position="383"/>
        <end position="438"/>
    </location>
</feature>
<proteinExistence type="predicted"/>
<evidence type="ECO:0000256" key="1">
    <source>
        <dbReference type="SAM" id="MobiDB-lite"/>
    </source>
</evidence>
<feature type="compositionally biased region" description="Polar residues" evidence="1">
    <location>
        <begin position="1"/>
        <end position="11"/>
    </location>
</feature>
<evidence type="ECO:0000313" key="4">
    <source>
        <dbReference type="Proteomes" id="UP000800041"/>
    </source>
</evidence>
<feature type="region of interest" description="Disordered" evidence="1">
    <location>
        <begin position="1"/>
        <end position="195"/>
    </location>
</feature>
<gene>
    <name evidence="3" type="ORF">K402DRAFT_166184</name>
</gene>
<feature type="region of interest" description="Disordered" evidence="1">
    <location>
        <begin position="362"/>
        <end position="404"/>
    </location>
</feature>
<dbReference type="PANTHER" id="PTHR13138:SF3">
    <property type="entry name" value="CD2 ANTIGEN CYTOPLASMIC TAIL-BINDING PROTEIN 2"/>
    <property type="match status" value="1"/>
</dbReference>
<feature type="compositionally biased region" description="Basic residues" evidence="1">
    <location>
        <begin position="73"/>
        <end position="84"/>
    </location>
</feature>
<dbReference type="Pfam" id="PF02213">
    <property type="entry name" value="GYF"/>
    <property type="match status" value="1"/>
</dbReference>
<dbReference type="AlphaFoldDB" id="A0A6G1GR33"/>
<feature type="compositionally biased region" description="Acidic residues" evidence="1">
    <location>
        <begin position="310"/>
        <end position="319"/>
    </location>
</feature>
<feature type="region of interest" description="Disordered" evidence="1">
    <location>
        <begin position="286"/>
        <end position="325"/>
    </location>
</feature>
<dbReference type="Gene3D" id="3.30.1490.40">
    <property type="match status" value="1"/>
</dbReference>
<dbReference type="OrthoDB" id="331341at2759"/>
<dbReference type="PANTHER" id="PTHR13138">
    <property type="entry name" value="PROTEIN LIN1"/>
    <property type="match status" value="1"/>
</dbReference>
<dbReference type="SUPFAM" id="SSF55277">
    <property type="entry name" value="GYF domain"/>
    <property type="match status" value="1"/>
</dbReference>
<feature type="compositionally biased region" description="Basic and acidic residues" evidence="1">
    <location>
        <begin position="381"/>
        <end position="398"/>
    </location>
</feature>